<keyword evidence="1" id="KW-0812">Transmembrane</keyword>
<dbReference type="EMBL" id="BK014804">
    <property type="protein sequence ID" value="DAD76559.1"/>
    <property type="molecule type" value="Genomic_DNA"/>
</dbReference>
<evidence type="ECO:0000313" key="2">
    <source>
        <dbReference type="EMBL" id="DAD76559.1"/>
    </source>
</evidence>
<feature type="transmembrane region" description="Helical" evidence="1">
    <location>
        <begin position="12"/>
        <end position="31"/>
    </location>
</feature>
<keyword evidence="1" id="KW-1133">Transmembrane helix</keyword>
<protein>
    <submittedName>
        <fullName evidence="2">Uncharacterized protein</fullName>
    </submittedName>
</protein>
<keyword evidence="1" id="KW-0472">Membrane</keyword>
<proteinExistence type="predicted"/>
<accession>A0A8S5M3A7</accession>
<sequence length="35" mass="3785">MGVVDGNWSAAAGWFVAACAKLLLLLSMDYLELKQ</sequence>
<organism evidence="2">
    <name type="scientific">Siphoviridae sp. ctqpo8</name>
    <dbReference type="NCBI Taxonomy" id="2826469"/>
    <lineage>
        <taxon>Viruses</taxon>
        <taxon>Duplodnaviria</taxon>
        <taxon>Heunggongvirae</taxon>
        <taxon>Uroviricota</taxon>
        <taxon>Caudoviricetes</taxon>
    </lineage>
</organism>
<evidence type="ECO:0000256" key="1">
    <source>
        <dbReference type="SAM" id="Phobius"/>
    </source>
</evidence>
<name>A0A8S5M3A7_9CAUD</name>
<reference evidence="2" key="1">
    <citation type="journal article" date="2021" name="Proc. Natl. Acad. Sci. U.S.A.">
        <title>A Catalog of Tens of Thousands of Viruses from Human Metagenomes Reveals Hidden Associations with Chronic Diseases.</title>
        <authorList>
            <person name="Tisza M.J."/>
            <person name="Buck C.B."/>
        </authorList>
    </citation>
    <scope>NUCLEOTIDE SEQUENCE</scope>
    <source>
        <strain evidence="2">Ctqpo8</strain>
    </source>
</reference>